<accession>A0A8H9UXV6</accession>
<reference evidence="2" key="2">
    <citation type="submission" date="2020-07" db="EMBL/GenBank/DDBJ databases">
        <authorList>
            <consortium name="NCBI Pathogen Detection Project"/>
        </authorList>
    </citation>
    <scope>NUCLEOTIDE SEQUENCE</scope>
    <source>
        <strain evidence="2">C8</strain>
    </source>
</reference>
<feature type="region of interest" description="Disordered" evidence="1">
    <location>
        <begin position="18"/>
        <end position="49"/>
    </location>
</feature>
<reference evidence="2" key="1">
    <citation type="journal article" date="2018" name="Genome Biol.">
        <title>SKESA: strategic k-mer extension for scrupulous assemblies.</title>
        <authorList>
            <person name="Souvorov A."/>
            <person name="Agarwala R."/>
            <person name="Lipman D.J."/>
        </authorList>
    </citation>
    <scope>NUCLEOTIDE SEQUENCE</scope>
    <source>
        <strain evidence="2">C8</strain>
    </source>
</reference>
<dbReference type="EMBL" id="DACTCB010000011">
    <property type="protein sequence ID" value="HAT4308370.1"/>
    <property type="molecule type" value="Genomic_DNA"/>
</dbReference>
<dbReference type="AlphaFoldDB" id="A0A8H9UXV6"/>
<evidence type="ECO:0000313" key="3">
    <source>
        <dbReference type="Proteomes" id="UP000859547"/>
    </source>
</evidence>
<proteinExistence type="predicted"/>
<gene>
    <name evidence="2" type="ORF">I9080_002181</name>
</gene>
<dbReference type="RefSeq" id="WP_004456554.1">
    <property type="nucleotide sequence ID" value="NZ_CP075935.1"/>
</dbReference>
<feature type="compositionally biased region" description="Basic and acidic residues" evidence="1">
    <location>
        <begin position="18"/>
        <end position="29"/>
    </location>
</feature>
<sequence length="127" mass="14211">MSEQLTLMSMFGLQEEKKTVKEVKKEETKSSTSNEKSSLKTSKTENSQVDSIKAKLKNYVKVELKVFGSQVKVFEGEDIENIDLKSLQDELVSLGYGEFSESILWTVAEVSKTEAILVAGCKFFNKG</sequence>
<evidence type="ECO:0000256" key="1">
    <source>
        <dbReference type="SAM" id="MobiDB-lite"/>
    </source>
</evidence>
<comment type="caution">
    <text evidence="2">The sequence shown here is derived from an EMBL/GenBank/DDBJ whole genome shotgun (WGS) entry which is preliminary data.</text>
</comment>
<protein>
    <submittedName>
        <fullName evidence="2">Uncharacterized protein</fullName>
    </submittedName>
</protein>
<name>A0A8H9UXV6_CLOPF</name>
<evidence type="ECO:0000313" key="2">
    <source>
        <dbReference type="EMBL" id="HAT4308370.1"/>
    </source>
</evidence>
<feature type="compositionally biased region" description="Low complexity" evidence="1">
    <location>
        <begin position="30"/>
        <end position="47"/>
    </location>
</feature>
<organism evidence="2 3">
    <name type="scientific">Clostridium perfringens</name>
    <dbReference type="NCBI Taxonomy" id="1502"/>
    <lineage>
        <taxon>Bacteria</taxon>
        <taxon>Bacillati</taxon>
        <taxon>Bacillota</taxon>
        <taxon>Clostridia</taxon>
        <taxon>Eubacteriales</taxon>
        <taxon>Clostridiaceae</taxon>
        <taxon>Clostridium</taxon>
    </lineage>
</organism>
<dbReference type="Proteomes" id="UP000859547">
    <property type="component" value="Unassembled WGS sequence"/>
</dbReference>